<dbReference type="GO" id="GO:0016740">
    <property type="term" value="F:transferase activity"/>
    <property type="evidence" value="ECO:0007669"/>
    <property type="project" value="UniProtKB-KW"/>
</dbReference>
<comment type="caution">
    <text evidence="1">The sequence shown here is derived from an EMBL/GenBank/DDBJ whole genome shotgun (WGS) entry which is preliminary data.</text>
</comment>
<dbReference type="AlphaFoldDB" id="A0A255YWC1"/>
<dbReference type="PANTHER" id="PTHR47017:SF1">
    <property type="entry name" value="ACYL-COA"/>
    <property type="match status" value="1"/>
</dbReference>
<dbReference type="Gene3D" id="3.40.630.30">
    <property type="match status" value="1"/>
</dbReference>
<dbReference type="SUPFAM" id="SSF55729">
    <property type="entry name" value="Acyl-CoA N-acyltransferases (Nat)"/>
    <property type="match status" value="1"/>
</dbReference>
<dbReference type="InterPro" id="IPR016181">
    <property type="entry name" value="Acyl_CoA_acyltransferase"/>
</dbReference>
<organism evidence="1 2">
    <name type="scientific">Niveispirillum lacus</name>
    <dbReference type="NCBI Taxonomy" id="1981099"/>
    <lineage>
        <taxon>Bacteria</taxon>
        <taxon>Pseudomonadati</taxon>
        <taxon>Pseudomonadota</taxon>
        <taxon>Alphaproteobacteria</taxon>
        <taxon>Rhodospirillales</taxon>
        <taxon>Azospirillaceae</taxon>
        <taxon>Niveispirillum</taxon>
    </lineage>
</organism>
<protein>
    <submittedName>
        <fullName evidence="1">GNAT family N-acetyltransferase</fullName>
    </submittedName>
</protein>
<dbReference type="Proteomes" id="UP000216998">
    <property type="component" value="Unassembled WGS sequence"/>
</dbReference>
<reference evidence="1 2" key="1">
    <citation type="submission" date="2017-07" db="EMBL/GenBank/DDBJ databases">
        <title>Niveispirillum cyanobacteriorum sp. nov., isolated from cyanobacterial aggregates in a eutrophic lake.</title>
        <authorList>
            <person name="Cai H."/>
        </authorList>
    </citation>
    <scope>NUCLEOTIDE SEQUENCE [LARGE SCALE GENOMIC DNA]</scope>
    <source>
        <strain evidence="2">TH1-14</strain>
    </source>
</reference>
<dbReference type="RefSeq" id="WP_094456980.1">
    <property type="nucleotide sequence ID" value="NZ_NOXU01000030.1"/>
</dbReference>
<sequence>MPDGQDLDNISIDLVEDIRRLPASDWDACLLDTPGGADNPFLRHTFLAALESSGSVGGNTGWDPRHVAVRDEGGRLVGVAPLYVKYHSYGEYVFDHGWANALDQAGGRYYPKLLSAVPFTPVTGPRLLVRADAPPGIPAAIIATLAGLTRRNDLSGAHVTFPNQADHDRLVEAGWLSRIGTQYHWDNRGYRSFEDFLGAFSSRKRKMVRKERQSVTDSGLELLTLTGTDIREEHWDAFDRLYRSTSDRKWGSPYLTRDFFFQLGQGMADRVVLVMARDGGRWVGGALNMLGETTLYGRNWGGSETYPFLHFEACYYRAIDFAIERGLNRVEAGAQGEHKIQRGYLPVKTFSAHYLAHRGLRYAVTDFLLKERAAMEAHIADLMAESPYRQA</sequence>
<dbReference type="PANTHER" id="PTHR47017">
    <property type="entry name" value="ACYL-COA"/>
    <property type="match status" value="1"/>
</dbReference>
<evidence type="ECO:0000313" key="1">
    <source>
        <dbReference type="EMBL" id="OYQ33537.1"/>
    </source>
</evidence>
<evidence type="ECO:0000313" key="2">
    <source>
        <dbReference type="Proteomes" id="UP000216998"/>
    </source>
</evidence>
<keyword evidence="2" id="KW-1185">Reference proteome</keyword>
<dbReference type="OrthoDB" id="9776898at2"/>
<dbReference type="EMBL" id="NOXU01000030">
    <property type="protein sequence ID" value="OYQ33537.1"/>
    <property type="molecule type" value="Genomic_DNA"/>
</dbReference>
<dbReference type="Pfam" id="PF04339">
    <property type="entry name" value="FemAB_like"/>
    <property type="match status" value="1"/>
</dbReference>
<dbReference type="InterPro" id="IPR007434">
    <property type="entry name" value="FemAB-like"/>
</dbReference>
<accession>A0A255YWC1</accession>
<proteinExistence type="predicted"/>
<keyword evidence="1" id="KW-0808">Transferase</keyword>
<gene>
    <name evidence="1" type="ORF">CHU95_14190</name>
</gene>
<name>A0A255YWC1_9PROT</name>